<proteinExistence type="predicted"/>
<dbReference type="OrthoDB" id="9770043at2"/>
<dbReference type="InterPro" id="IPR011041">
    <property type="entry name" value="Quinoprot_gluc/sorb_DH_b-prop"/>
</dbReference>
<feature type="signal peptide" evidence="2">
    <location>
        <begin position="1"/>
        <end position="20"/>
    </location>
</feature>
<dbReference type="Pfam" id="PF07995">
    <property type="entry name" value="GSDH"/>
    <property type="match status" value="1"/>
</dbReference>
<feature type="region of interest" description="Disordered" evidence="1">
    <location>
        <begin position="24"/>
        <end position="46"/>
    </location>
</feature>
<organism evidence="4 5">
    <name type="scientific">Luteitalea pratensis</name>
    <dbReference type="NCBI Taxonomy" id="1855912"/>
    <lineage>
        <taxon>Bacteria</taxon>
        <taxon>Pseudomonadati</taxon>
        <taxon>Acidobacteriota</taxon>
        <taxon>Vicinamibacteria</taxon>
        <taxon>Vicinamibacterales</taxon>
        <taxon>Vicinamibacteraceae</taxon>
        <taxon>Luteitalea</taxon>
    </lineage>
</organism>
<evidence type="ECO:0000256" key="1">
    <source>
        <dbReference type="SAM" id="MobiDB-lite"/>
    </source>
</evidence>
<keyword evidence="5" id="KW-1185">Reference proteome</keyword>
<dbReference type="InterPro" id="IPR012938">
    <property type="entry name" value="Glc/Sorbosone_DH"/>
</dbReference>
<dbReference type="GO" id="GO:0016491">
    <property type="term" value="F:oxidoreductase activity"/>
    <property type="evidence" value="ECO:0007669"/>
    <property type="project" value="UniProtKB-KW"/>
</dbReference>
<dbReference type="InterPro" id="IPR011042">
    <property type="entry name" value="6-blade_b-propeller_TolB-like"/>
</dbReference>
<keyword evidence="4" id="KW-0560">Oxidoreductase</keyword>
<dbReference type="Proteomes" id="UP000076079">
    <property type="component" value="Chromosome"/>
</dbReference>
<protein>
    <submittedName>
        <fullName evidence="4">Soluble aldose sugar dehydrogenase YliI</fullName>
        <ecNumber evidence="4">1.1.5.-</ecNumber>
    </submittedName>
</protein>
<dbReference type="EMBL" id="CP015136">
    <property type="protein sequence ID" value="AMY11958.1"/>
    <property type="molecule type" value="Genomic_DNA"/>
</dbReference>
<dbReference type="STRING" id="1855912.LuPra_05228"/>
<dbReference type="AlphaFoldDB" id="A0A143PUU2"/>
<keyword evidence="2" id="KW-0732">Signal</keyword>
<dbReference type="EC" id="1.1.5.-" evidence="4"/>
<dbReference type="PATRIC" id="fig|1813736.3.peg.5502"/>
<dbReference type="Gene3D" id="2.120.10.30">
    <property type="entry name" value="TolB, C-terminal domain"/>
    <property type="match status" value="1"/>
</dbReference>
<gene>
    <name evidence="4" type="primary">yliI_5</name>
    <name evidence="4" type="ORF">LuPra_05228</name>
</gene>
<evidence type="ECO:0000259" key="3">
    <source>
        <dbReference type="Pfam" id="PF07995"/>
    </source>
</evidence>
<accession>A0A143PUU2</accession>
<evidence type="ECO:0000256" key="2">
    <source>
        <dbReference type="SAM" id="SignalP"/>
    </source>
</evidence>
<sequence length="487" mass="52518" precursor="true">MRKRILSIVAIVALASLAGASPSAQRRLGAPEPLQPGQTDDPFPQPIARDQGVITVTLREFASLPDIDGVPARMMMLVQEPTSRRIFVSDMRGPLYTISDDGKTVTPYLDLRDPKWAIAVQSEGRERGMQSFVLHPEFAQAGAPGFGKFYTYTDSSNQVPAPDFTTPHPATTHDTVLHEWTAKTPGAAAYDGAAPREVIRLRQPFPNHNGGMITFNPTARPGAADYGLLYMGIADGGSGGDPMKLAQNLGAAFGKLFRIDPLGKNGRGGKYGVPASNPFASTPDALPEIYAYGIRNSQRFSWDAKSGAMYLTDIGQGVVEEVSPVTAGANLGWSVWEGSFRFVRHQVISTDTPRSDPKVTYPIVEWGQLDPVLLANNSSAAVGLVVYRSTTIPQLTNRILFGDMPSGEMFHVSADDVPKGGQDPIRRVLFVTGAGAAARPFLAIVQEKNRAQGKGVAQRADMRFDVIPDGRIFALNKADGTIRVIEN</sequence>
<dbReference type="KEGG" id="abac:LuPra_05228"/>
<evidence type="ECO:0000313" key="5">
    <source>
        <dbReference type="Proteomes" id="UP000076079"/>
    </source>
</evidence>
<feature type="chain" id="PRO_5007512001" evidence="2">
    <location>
        <begin position="21"/>
        <end position="487"/>
    </location>
</feature>
<dbReference type="PANTHER" id="PTHR19328:SF75">
    <property type="entry name" value="ALDOSE SUGAR DEHYDROGENASE YLII"/>
    <property type="match status" value="1"/>
</dbReference>
<name>A0A143PUU2_LUTPR</name>
<evidence type="ECO:0000313" key="4">
    <source>
        <dbReference type="EMBL" id="AMY11958.1"/>
    </source>
</evidence>
<feature type="domain" description="Glucose/Sorbosone dehydrogenase" evidence="3">
    <location>
        <begin position="84"/>
        <end position="415"/>
    </location>
</feature>
<reference evidence="4 5" key="1">
    <citation type="journal article" date="2016" name="Genome Announc.">
        <title>First Complete Genome Sequence of a Subdivision 6 Acidobacterium Strain.</title>
        <authorList>
            <person name="Huang S."/>
            <person name="Vieira S."/>
            <person name="Bunk B."/>
            <person name="Riedel T."/>
            <person name="Sproer C."/>
            <person name="Overmann J."/>
        </authorList>
    </citation>
    <scope>NUCLEOTIDE SEQUENCE [LARGE SCALE GENOMIC DNA]</scope>
    <source>
        <strain evidence="5">DSM 100886 HEG_-6_39</strain>
    </source>
</reference>
<reference evidence="5" key="2">
    <citation type="submission" date="2016-04" db="EMBL/GenBank/DDBJ databases">
        <title>First Complete Genome Sequence of a Subdivision 6 Acidobacterium.</title>
        <authorList>
            <person name="Huang S."/>
            <person name="Vieira S."/>
            <person name="Bunk B."/>
            <person name="Riedel T."/>
            <person name="Sproeer C."/>
            <person name="Overmann J."/>
        </authorList>
    </citation>
    <scope>NUCLEOTIDE SEQUENCE [LARGE SCALE GENOMIC DNA]</scope>
    <source>
        <strain evidence="5">DSM 100886 HEG_-6_39</strain>
    </source>
</reference>
<dbReference type="PANTHER" id="PTHR19328">
    <property type="entry name" value="HEDGEHOG-INTERACTING PROTEIN"/>
    <property type="match status" value="1"/>
</dbReference>
<dbReference type="RefSeq" id="WP_110173459.1">
    <property type="nucleotide sequence ID" value="NZ_CP015136.1"/>
</dbReference>
<dbReference type="SUPFAM" id="SSF50952">
    <property type="entry name" value="Soluble quinoprotein glucose dehydrogenase"/>
    <property type="match status" value="1"/>
</dbReference>